<proteinExistence type="predicted"/>
<dbReference type="STRING" id="856736.SAMN04488058_12042"/>
<protein>
    <submittedName>
        <fullName evidence="2">Peptidase_C39 like family protein</fullName>
    </submittedName>
</protein>
<evidence type="ECO:0000259" key="1">
    <source>
        <dbReference type="Pfam" id="PF13529"/>
    </source>
</evidence>
<dbReference type="AlphaFoldDB" id="A0A1H7BZJ9"/>
<gene>
    <name evidence="2" type="ORF">SAMN04488058_12042</name>
</gene>
<accession>A0A1H7BZJ9</accession>
<dbReference type="CDD" id="cd02549">
    <property type="entry name" value="Peptidase_C39A"/>
    <property type="match status" value="1"/>
</dbReference>
<dbReference type="Proteomes" id="UP000199223">
    <property type="component" value="Unassembled WGS sequence"/>
</dbReference>
<dbReference type="EMBL" id="FNZA01000020">
    <property type="protein sequence ID" value="SEJ81777.1"/>
    <property type="molecule type" value="Genomic_DNA"/>
</dbReference>
<evidence type="ECO:0000313" key="2">
    <source>
        <dbReference type="EMBL" id="SEJ81777.1"/>
    </source>
</evidence>
<sequence length="341" mass="35962">MTYPGGSVTTLHTRASDWQGQGATLIGLQVQENELKVPEGIGGGTLTSAPIRVAEFDELIPSWNSQTGAAGQLSVEVQAQIGPGWTPWYSFGTWSAAEGRRSAKGQKDAQGQVLTDTLRLGARASAFRYRLTLLGSGSSVGLLAFNTSDLGSRSGRPSAPSDRAAWGRINEVVPRSQMLYPGGGEAWCSPTSVSMILARYGTDVTVPAAARGTYDQAYEGTGNWSFNTAYAAEQNPALHAFVTRLPSLSAAEKYTAAGVPLAVSLGWKKGELPGAPLPSSEGHLMVLLGFDAQGRPVLNDPAGPSDAEVRRTYPRAAFERLWLSHSGGLTYVIAPKGTVIP</sequence>
<dbReference type="OrthoDB" id="9789941at2"/>
<dbReference type="Pfam" id="PF13529">
    <property type="entry name" value="Peptidase_C39_2"/>
    <property type="match status" value="1"/>
</dbReference>
<evidence type="ECO:0000313" key="3">
    <source>
        <dbReference type="Proteomes" id="UP000199223"/>
    </source>
</evidence>
<dbReference type="InterPro" id="IPR039564">
    <property type="entry name" value="Peptidase_C39-like"/>
</dbReference>
<dbReference type="Gene3D" id="3.90.70.10">
    <property type="entry name" value="Cysteine proteinases"/>
    <property type="match status" value="1"/>
</dbReference>
<reference evidence="3" key="1">
    <citation type="submission" date="2016-10" db="EMBL/GenBank/DDBJ databases">
        <authorList>
            <person name="Varghese N."/>
            <person name="Submissions S."/>
        </authorList>
    </citation>
    <scope>NUCLEOTIDE SEQUENCE [LARGE SCALE GENOMIC DNA]</scope>
    <source>
        <strain evidence="3">CGMCC 1.10218</strain>
    </source>
</reference>
<dbReference type="RefSeq" id="WP_092265499.1">
    <property type="nucleotide sequence ID" value="NZ_FNZA01000020.1"/>
</dbReference>
<feature type="domain" description="Peptidase C39-like" evidence="1">
    <location>
        <begin position="171"/>
        <end position="302"/>
    </location>
</feature>
<dbReference type="InterPro" id="IPR039563">
    <property type="entry name" value="Peptidase_C39_single_dom"/>
</dbReference>
<keyword evidence="3" id="KW-1185">Reference proteome</keyword>
<organism evidence="2 3">
    <name type="scientific">Deinococcus reticulitermitis</name>
    <dbReference type="NCBI Taxonomy" id="856736"/>
    <lineage>
        <taxon>Bacteria</taxon>
        <taxon>Thermotogati</taxon>
        <taxon>Deinococcota</taxon>
        <taxon>Deinococci</taxon>
        <taxon>Deinococcales</taxon>
        <taxon>Deinococcaceae</taxon>
        <taxon>Deinococcus</taxon>
    </lineage>
</organism>
<name>A0A1H7BZJ9_9DEIO</name>